<sequence length="106" mass="12258">MMQESKGQDSKRQYYEIKKIVRIGLLFILISLLFNSRLSNLGQNIQDLFASLLLRVRSFDTASPELDPSPRFSEPDFDGIDVHEIDIKRVVLFLIACFAFTIPFIF</sequence>
<evidence type="ECO:0000256" key="1">
    <source>
        <dbReference type="SAM" id="Phobius"/>
    </source>
</evidence>
<reference evidence="2 3" key="1">
    <citation type="submission" date="2024-05" db="EMBL/GenBank/DDBJ databases">
        <title>Long read based assembly of the Candida bracarensis genome reveals expanded adhesin content.</title>
        <authorList>
            <person name="Marcet-Houben M."/>
            <person name="Ksiezopolska E."/>
            <person name="Gabaldon T."/>
        </authorList>
    </citation>
    <scope>NUCLEOTIDE SEQUENCE [LARGE SCALE GENOMIC DNA]</scope>
    <source>
        <strain evidence="2 3">CBM6</strain>
    </source>
</reference>
<dbReference type="Proteomes" id="UP001623330">
    <property type="component" value="Unassembled WGS sequence"/>
</dbReference>
<dbReference type="EMBL" id="JBEVYD010000005">
    <property type="protein sequence ID" value="KAL3232449.1"/>
    <property type="molecule type" value="Genomic_DNA"/>
</dbReference>
<proteinExistence type="predicted"/>
<keyword evidence="1" id="KW-0472">Membrane</keyword>
<keyword evidence="3" id="KW-1185">Reference proteome</keyword>
<keyword evidence="1" id="KW-1133">Transmembrane helix</keyword>
<evidence type="ECO:0000313" key="3">
    <source>
        <dbReference type="Proteomes" id="UP001623330"/>
    </source>
</evidence>
<evidence type="ECO:0000313" key="2">
    <source>
        <dbReference type="EMBL" id="KAL3232449.1"/>
    </source>
</evidence>
<gene>
    <name evidence="2" type="ORF">RNJ44_04365</name>
</gene>
<feature type="transmembrane region" description="Helical" evidence="1">
    <location>
        <begin position="20"/>
        <end position="38"/>
    </location>
</feature>
<accession>A0ABR4NUP4</accession>
<keyword evidence="1" id="KW-0812">Transmembrane</keyword>
<organism evidence="2 3">
    <name type="scientific">Nakaseomyces bracarensis</name>
    <dbReference type="NCBI Taxonomy" id="273131"/>
    <lineage>
        <taxon>Eukaryota</taxon>
        <taxon>Fungi</taxon>
        <taxon>Dikarya</taxon>
        <taxon>Ascomycota</taxon>
        <taxon>Saccharomycotina</taxon>
        <taxon>Saccharomycetes</taxon>
        <taxon>Saccharomycetales</taxon>
        <taxon>Saccharomycetaceae</taxon>
        <taxon>Nakaseomyces</taxon>
    </lineage>
</organism>
<comment type="caution">
    <text evidence="2">The sequence shown here is derived from an EMBL/GenBank/DDBJ whole genome shotgun (WGS) entry which is preliminary data.</text>
</comment>
<protein>
    <submittedName>
        <fullName evidence="2">Uncharacterized protein</fullName>
    </submittedName>
</protein>
<name>A0ABR4NUP4_9SACH</name>